<name>A0ABN0YAY7_9CAUL</name>
<accession>A0ABN0YAY7</accession>
<protein>
    <submittedName>
        <fullName evidence="2">Uncharacterized protein</fullName>
    </submittedName>
</protein>
<proteinExistence type="predicted"/>
<gene>
    <name evidence="2" type="ORF">GCM10009093_15220</name>
</gene>
<evidence type="ECO:0000256" key="1">
    <source>
        <dbReference type="SAM" id="Phobius"/>
    </source>
</evidence>
<keyword evidence="3" id="KW-1185">Reference proteome</keyword>
<keyword evidence="1" id="KW-0812">Transmembrane</keyword>
<dbReference type="Proteomes" id="UP001500791">
    <property type="component" value="Unassembled WGS sequence"/>
</dbReference>
<organism evidence="2 3">
    <name type="scientific">Brevundimonas terrae</name>
    <dbReference type="NCBI Taxonomy" id="363631"/>
    <lineage>
        <taxon>Bacteria</taxon>
        <taxon>Pseudomonadati</taxon>
        <taxon>Pseudomonadota</taxon>
        <taxon>Alphaproteobacteria</taxon>
        <taxon>Caulobacterales</taxon>
        <taxon>Caulobacteraceae</taxon>
        <taxon>Brevundimonas</taxon>
    </lineage>
</organism>
<comment type="caution">
    <text evidence="2">The sequence shown here is derived from an EMBL/GenBank/DDBJ whole genome shotgun (WGS) entry which is preliminary data.</text>
</comment>
<sequence length="141" mass="15443">MWNRAKPRLDATQSTWGRELVQPAVTSLVILAIMVSQFVGSIAQIAMGPITVFIGILVLTWIFPRLMTSGSKLSRTTTKPAPNFIAKSRLQTVANGDYGPLDPEYQPLKLTYLRSKLLARGLSASSRLSVSLYLCFQSLAG</sequence>
<evidence type="ECO:0000313" key="3">
    <source>
        <dbReference type="Proteomes" id="UP001500791"/>
    </source>
</evidence>
<keyword evidence="1" id="KW-0472">Membrane</keyword>
<feature type="transmembrane region" description="Helical" evidence="1">
    <location>
        <begin position="20"/>
        <end position="39"/>
    </location>
</feature>
<reference evidence="2 3" key="1">
    <citation type="journal article" date="2019" name="Int. J. Syst. Evol. Microbiol.">
        <title>The Global Catalogue of Microorganisms (GCM) 10K type strain sequencing project: providing services to taxonomists for standard genome sequencing and annotation.</title>
        <authorList>
            <consortium name="The Broad Institute Genomics Platform"/>
            <consortium name="The Broad Institute Genome Sequencing Center for Infectious Disease"/>
            <person name="Wu L."/>
            <person name="Ma J."/>
        </authorList>
    </citation>
    <scope>NUCLEOTIDE SEQUENCE [LARGE SCALE GENOMIC DNA]</scope>
    <source>
        <strain evidence="2 3">JCM 13476</strain>
    </source>
</reference>
<dbReference type="EMBL" id="BAAAEJ010000007">
    <property type="protein sequence ID" value="GAA0389544.1"/>
    <property type="molecule type" value="Genomic_DNA"/>
</dbReference>
<evidence type="ECO:0000313" key="2">
    <source>
        <dbReference type="EMBL" id="GAA0389544.1"/>
    </source>
</evidence>
<feature type="transmembrane region" description="Helical" evidence="1">
    <location>
        <begin position="45"/>
        <end position="63"/>
    </location>
</feature>
<keyword evidence="1" id="KW-1133">Transmembrane helix</keyword>